<feature type="domain" description="CBS" evidence="4">
    <location>
        <begin position="132"/>
        <end position="189"/>
    </location>
</feature>
<accession>L0H9W8</accession>
<dbReference type="Gene3D" id="3.10.580.10">
    <property type="entry name" value="CBS-domain"/>
    <property type="match status" value="2"/>
</dbReference>
<dbReference type="eggNOG" id="arCOG00602">
    <property type="taxonomic scope" value="Archaea"/>
</dbReference>
<proteinExistence type="predicted"/>
<evidence type="ECO:0000313" key="6">
    <source>
        <dbReference type="Proteomes" id="UP000010824"/>
    </source>
</evidence>
<dbReference type="RefSeq" id="WP_015284506.1">
    <property type="nucleotide sequence ID" value="NC_019943.1"/>
</dbReference>
<name>L0H9W8_METFS</name>
<dbReference type="PANTHER" id="PTHR43080:SF2">
    <property type="entry name" value="CBS DOMAIN-CONTAINING PROTEIN"/>
    <property type="match status" value="1"/>
</dbReference>
<dbReference type="SMART" id="SM00116">
    <property type="entry name" value="CBS"/>
    <property type="match status" value="4"/>
</dbReference>
<dbReference type="PANTHER" id="PTHR43080">
    <property type="entry name" value="CBS DOMAIN-CONTAINING PROTEIN CBSX3, MITOCHONDRIAL"/>
    <property type="match status" value="1"/>
</dbReference>
<dbReference type="InParanoid" id="L0H9W8"/>
<keyword evidence="1 3" id="KW-0129">CBS domain</keyword>
<dbReference type="PROSITE" id="PS51371">
    <property type="entry name" value="CBS"/>
    <property type="match status" value="3"/>
</dbReference>
<reference evidence="5 6" key="2">
    <citation type="journal article" date="2014" name="Genome Announc.">
        <title>Complete Genome Sequence of Methanoregula formicica SMSPT, a Mesophilic Hydrogenotrophic Methanogen Isolated from a Methanogenic Upflow Anaerobic Sludge Blanket Reactor.</title>
        <authorList>
            <person name="Yamamoto K."/>
            <person name="Tamaki H."/>
            <person name="Cadillo-Quiroz H."/>
            <person name="Imachi H."/>
            <person name="Kyrpides N."/>
            <person name="Woyke T."/>
            <person name="Goodwin L."/>
            <person name="Zinder S.H."/>
            <person name="Kamagata Y."/>
            <person name="Liu W.T."/>
        </authorList>
    </citation>
    <scope>NUCLEOTIDE SEQUENCE [LARGE SCALE GENOMIC DNA]</scope>
    <source>
        <strain evidence="6">DSM 22288 / NBRC 105244 / SMSP</strain>
    </source>
</reference>
<protein>
    <submittedName>
        <fullName evidence="5">Putative transcriptional regulator, contains C-terminal CBS domains</fullName>
    </submittedName>
</protein>
<dbReference type="CDD" id="cd02205">
    <property type="entry name" value="CBS_pair_SF"/>
    <property type="match status" value="1"/>
</dbReference>
<evidence type="ECO:0000256" key="1">
    <source>
        <dbReference type="ARBA" id="ARBA00023122"/>
    </source>
</evidence>
<evidence type="ECO:0000259" key="4">
    <source>
        <dbReference type="PROSITE" id="PS51371"/>
    </source>
</evidence>
<feature type="domain" description="CBS" evidence="4">
    <location>
        <begin position="1"/>
        <end position="63"/>
    </location>
</feature>
<dbReference type="KEGG" id="mfo:Metfor_0470"/>
<reference evidence="6" key="1">
    <citation type="submission" date="2011-12" db="EMBL/GenBank/DDBJ databases">
        <title>Complete sequence of Methanoregula formicicum SMSP.</title>
        <authorList>
            <person name="Lucas S."/>
            <person name="Han J."/>
            <person name="Lapidus A."/>
            <person name="Cheng J.-F."/>
            <person name="Goodwin L."/>
            <person name="Pitluck S."/>
            <person name="Peters L."/>
            <person name="Ovchinnikova G."/>
            <person name="Teshima H."/>
            <person name="Detter J.C."/>
            <person name="Han C."/>
            <person name="Tapia R."/>
            <person name="Land M."/>
            <person name="Hauser L."/>
            <person name="Kyrpides N."/>
            <person name="Ivanova N."/>
            <person name="Pagani I."/>
            <person name="Imachi H."/>
            <person name="Tamaki H."/>
            <person name="Sekiguchi Y."/>
            <person name="Kamagata Y."/>
            <person name="Cadillo-Quiroz H."/>
            <person name="Zinder S."/>
            <person name="Liu W.-T."/>
            <person name="Woyke T."/>
        </authorList>
    </citation>
    <scope>NUCLEOTIDE SEQUENCE [LARGE SCALE GENOMIC DNA]</scope>
    <source>
        <strain evidence="6">DSM 22288 / NBRC 105244 / SMSP</strain>
    </source>
</reference>
<dbReference type="EMBL" id="CP003167">
    <property type="protein sequence ID" value="AGB01542.1"/>
    <property type="molecule type" value="Genomic_DNA"/>
</dbReference>
<sequence length="249" mass="27073">MKTAQDFIVEIPVLKPTDRITKARQILRDDRFREVYVVDAKKGLLGYIDITDGLRVTATKSDITVEGFVRDAPAANPADTVEKVAGMMRQFHTDSAAVVTGTRQVTGGVLLADIFPVIISKNELRGTVSKYMTKKVISAQPSDSIQKVYTLIMESGFAAFPVVEKKNPVGVISRRDLISHTRARPALAQHSSATVGDLMTRDVVSISPEEPISTAAELLVMHDVSLLPVVDRDQLAGVVNRHDVLAALA</sequence>
<dbReference type="InterPro" id="IPR046342">
    <property type="entry name" value="CBS_dom_sf"/>
</dbReference>
<dbReference type="GeneID" id="14309143"/>
<dbReference type="OrthoDB" id="8919at2157"/>
<dbReference type="STRING" id="593750.Metfor_0470"/>
<gene>
    <name evidence="5" type="ordered locus">Metfor_0470</name>
</gene>
<dbReference type="InterPro" id="IPR051257">
    <property type="entry name" value="Diverse_CBS-Domain"/>
</dbReference>
<dbReference type="Proteomes" id="UP000010824">
    <property type="component" value="Chromosome"/>
</dbReference>
<evidence type="ECO:0000313" key="5">
    <source>
        <dbReference type="EMBL" id="AGB01542.1"/>
    </source>
</evidence>
<keyword evidence="6" id="KW-1185">Reference proteome</keyword>
<keyword evidence="2" id="KW-0028">Amino-acid biosynthesis</keyword>
<dbReference type="GO" id="GO:0009086">
    <property type="term" value="P:methionine biosynthetic process"/>
    <property type="evidence" value="ECO:0007669"/>
    <property type="project" value="UniProtKB-KW"/>
</dbReference>
<feature type="domain" description="CBS" evidence="4">
    <location>
        <begin position="199"/>
        <end position="249"/>
    </location>
</feature>
<dbReference type="HOGENOM" id="CLU_076812_4_0_2"/>
<keyword evidence="2" id="KW-0486">Methionine biosynthesis</keyword>
<organism evidence="5 6">
    <name type="scientific">Methanoregula formicica (strain DSM 22288 / NBRC 105244 / SMSP)</name>
    <dbReference type="NCBI Taxonomy" id="593750"/>
    <lineage>
        <taxon>Archaea</taxon>
        <taxon>Methanobacteriati</taxon>
        <taxon>Methanobacteriota</taxon>
        <taxon>Stenosarchaea group</taxon>
        <taxon>Methanomicrobia</taxon>
        <taxon>Methanomicrobiales</taxon>
        <taxon>Methanoregulaceae</taxon>
        <taxon>Methanoregula</taxon>
    </lineage>
</organism>
<evidence type="ECO:0000256" key="2">
    <source>
        <dbReference type="ARBA" id="ARBA00023167"/>
    </source>
</evidence>
<dbReference type="AlphaFoldDB" id="L0H9W8"/>
<dbReference type="InterPro" id="IPR000644">
    <property type="entry name" value="CBS_dom"/>
</dbReference>
<evidence type="ECO:0000256" key="3">
    <source>
        <dbReference type="PROSITE-ProRule" id="PRU00703"/>
    </source>
</evidence>
<dbReference type="SUPFAM" id="SSF54631">
    <property type="entry name" value="CBS-domain pair"/>
    <property type="match status" value="2"/>
</dbReference>
<dbReference type="Pfam" id="PF00571">
    <property type="entry name" value="CBS"/>
    <property type="match status" value="3"/>
</dbReference>